<name>A0A812C5P7_ACAPH</name>
<accession>A0A812C5P7</accession>
<dbReference type="PROSITE" id="PS50102">
    <property type="entry name" value="RRM"/>
    <property type="match status" value="1"/>
</dbReference>
<dbReference type="Gene3D" id="3.30.70.330">
    <property type="match status" value="1"/>
</dbReference>
<dbReference type="PANTHER" id="PTHR31164">
    <property type="entry name" value="RAD52 MOTIF-CONTAINING PROTEIN 1"/>
    <property type="match status" value="1"/>
</dbReference>
<dbReference type="InterPro" id="IPR035979">
    <property type="entry name" value="RBD_domain_sf"/>
</dbReference>
<dbReference type="InterPro" id="IPR057652">
    <property type="entry name" value="DSRM_RDM1"/>
</dbReference>
<gene>
    <name evidence="3" type="ORF">SPHA_31702</name>
</gene>
<comment type="caution">
    <text evidence="3">The sequence shown here is derived from an EMBL/GenBank/DDBJ whole genome shotgun (WGS) entry which is preliminary data.</text>
</comment>
<dbReference type="GO" id="GO:0006310">
    <property type="term" value="P:DNA recombination"/>
    <property type="evidence" value="ECO:0007669"/>
    <property type="project" value="UniProtKB-ARBA"/>
</dbReference>
<dbReference type="InterPro" id="IPR000504">
    <property type="entry name" value="RRM_dom"/>
</dbReference>
<dbReference type="Gene3D" id="3.30.390.80">
    <property type="entry name" value="DNA repair protein Rad52/59/22"/>
    <property type="match status" value="1"/>
</dbReference>
<dbReference type="SUPFAM" id="SSF54928">
    <property type="entry name" value="RNA-binding domain, RBD"/>
    <property type="match status" value="1"/>
</dbReference>
<evidence type="ECO:0000256" key="1">
    <source>
        <dbReference type="PROSITE-ProRule" id="PRU00176"/>
    </source>
</evidence>
<organism evidence="3 4">
    <name type="scientific">Acanthosepion pharaonis</name>
    <name type="common">Pharaoh cuttlefish</name>
    <name type="synonym">Sepia pharaonis</name>
    <dbReference type="NCBI Taxonomy" id="158019"/>
    <lineage>
        <taxon>Eukaryota</taxon>
        <taxon>Metazoa</taxon>
        <taxon>Spiralia</taxon>
        <taxon>Lophotrochozoa</taxon>
        <taxon>Mollusca</taxon>
        <taxon>Cephalopoda</taxon>
        <taxon>Coleoidea</taxon>
        <taxon>Decapodiformes</taxon>
        <taxon>Sepiida</taxon>
        <taxon>Sepiina</taxon>
        <taxon>Sepiidae</taxon>
        <taxon>Acanthosepion</taxon>
    </lineage>
</organism>
<keyword evidence="1" id="KW-0694">RNA-binding</keyword>
<proteinExistence type="predicted"/>
<dbReference type="GO" id="GO:0003723">
    <property type="term" value="F:RNA binding"/>
    <property type="evidence" value="ECO:0007669"/>
    <property type="project" value="UniProtKB-UniRule"/>
</dbReference>
<dbReference type="Pfam" id="PF25517">
    <property type="entry name" value="DSRM_RDM1"/>
    <property type="match status" value="1"/>
</dbReference>
<dbReference type="SUPFAM" id="SSF54768">
    <property type="entry name" value="dsRNA-binding domain-like"/>
    <property type="match status" value="1"/>
</dbReference>
<protein>
    <submittedName>
        <fullName evidence="3">RDM1</fullName>
    </submittedName>
</protein>
<evidence type="ECO:0000313" key="3">
    <source>
        <dbReference type="EMBL" id="CAE1259461.1"/>
    </source>
</evidence>
<dbReference type="InterPro" id="IPR040224">
    <property type="entry name" value="RDM1"/>
</dbReference>
<keyword evidence="4" id="KW-1185">Reference proteome</keyword>
<dbReference type="PANTHER" id="PTHR31164:SF1">
    <property type="entry name" value="RAD52 MOTIF-CONTAINING PROTEIN 1"/>
    <property type="match status" value="1"/>
</dbReference>
<dbReference type="Proteomes" id="UP000597762">
    <property type="component" value="Unassembled WGS sequence"/>
</dbReference>
<sequence>MMSEAEIIDFVPPHDNYKSLYISNISPSLNEDEIYNILYKKFSEFGLIYGIRIFPVMKAGLLSSSLLSLHQIESSSNTGETFEKTAKLPEDSENNSGTRCVQTVSCYYAFVNFYSRLACQKARRELSGNFFINGQPSKVIGAKRSKVMESLQMLPLVKCQELAGYYLGFNGWSTRIKLLKENIAEDTEVSILSSSKKLTFCCLSEVVLEHHGIVSEGFGAWEESYTSNDSLSKIVAFHKAKKISYQRSLQDAFSKIILVVLPNGKVAAERNSSKVDIFWQEASLSPVLKVNHLDSQPENEDIDSDFADTSEDLDNINIQLLQELEES</sequence>
<feature type="domain" description="RRM" evidence="2">
    <location>
        <begin position="18"/>
        <end position="144"/>
    </location>
</feature>
<dbReference type="GO" id="GO:0006302">
    <property type="term" value="P:double-strand break repair"/>
    <property type="evidence" value="ECO:0007669"/>
    <property type="project" value="UniProtKB-ARBA"/>
</dbReference>
<dbReference type="InterPro" id="IPR042525">
    <property type="entry name" value="Rad52_Rad59_Rad22_sf"/>
</dbReference>
<dbReference type="EMBL" id="CAHIKZ030001308">
    <property type="protein sequence ID" value="CAE1259461.1"/>
    <property type="molecule type" value="Genomic_DNA"/>
</dbReference>
<evidence type="ECO:0000313" key="4">
    <source>
        <dbReference type="Proteomes" id="UP000597762"/>
    </source>
</evidence>
<reference evidence="3" key="1">
    <citation type="submission" date="2021-01" db="EMBL/GenBank/DDBJ databases">
        <authorList>
            <person name="Li R."/>
            <person name="Bekaert M."/>
        </authorList>
    </citation>
    <scope>NUCLEOTIDE SEQUENCE</scope>
    <source>
        <strain evidence="3">Farmed</strain>
    </source>
</reference>
<dbReference type="AlphaFoldDB" id="A0A812C5P7"/>
<dbReference type="InterPro" id="IPR012677">
    <property type="entry name" value="Nucleotide-bd_a/b_plait_sf"/>
</dbReference>
<dbReference type="OrthoDB" id="6287754at2759"/>
<evidence type="ECO:0000259" key="2">
    <source>
        <dbReference type="PROSITE" id="PS50102"/>
    </source>
</evidence>
<dbReference type="GO" id="GO:0005730">
    <property type="term" value="C:nucleolus"/>
    <property type="evidence" value="ECO:0007669"/>
    <property type="project" value="TreeGrafter"/>
</dbReference>